<feature type="region of interest" description="Disordered" evidence="1">
    <location>
        <begin position="174"/>
        <end position="203"/>
    </location>
</feature>
<dbReference type="SUPFAM" id="SSF141868">
    <property type="entry name" value="EAL domain-like"/>
    <property type="match status" value="1"/>
</dbReference>
<accession>A0A3P3ZQS2</accession>
<dbReference type="InterPro" id="IPR035919">
    <property type="entry name" value="EAL_sf"/>
</dbReference>
<evidence type="ECO:0000313" key="3">
    <source>
        <dbReference type="EMBL" id="VAY89125.1"/>
    </source>
</evidence>
<dbReference type="InterPro" id="IPR050706">
    <property type="entry name" value="Cyclic-di-GMP_PDE-like"/>
</dbReference>
<dbReference type="Gene3D" id="3.20.20.450">
    <property type="entry name" value="EAL domain"/>
    <property type="match status" value="1"/>
</dbReference>
<evidence type="ECO:0000259" key="2">
    <source>
        <dbReference type="PROSITE" id="PS50883"/>
    </source>
</evidence>
<dbReference type="CDD" id="cd01948">
    <property type="entry name" value="EAL"/>
    <property type="match status" value="1"/>
</dbReference>
<dbReference type="AlphaFoldDB" id="A0A3P3ZQS2"/>
<gene>
    <name evidence="3" type="ORF">CARN8_530007</name>
</gene>
<dbReference type="SMART" id="SM00052">
    <property type="entry name" value="EAL"/>
    <property type="match status" value="1"/>
</dbReference>
<protein>
    <recommendedName>
        <fullName evidence="2">EAL domain-containing protein</fullName>
    </recommendedName>
</protein>
<dbReference type="InterPro" id="IPR001633">
    <property type="entry name" value="EAL_dom"/>
</dbReference>
<dbReference type="EMBL" id="UOYP01000479">
    <property type="protein sequence ID" value="VAY89125.1"/>
    <property type="molecule type" value="Genomic_DNA"/>
</dbReference>
<dbReference type="GO" id="GO:0071111">
    <property type="term" value="F:cyclic-guanylate-specific phosphodiesterase activity"/>
    <property type="evidence" value="ECO:0007669"/>
    <property type="project" value="InterPro"/>
</dbReference>
<reference evidence="3" key="1">
    <citation type="submission" date="2018-10" db="EMBL/GenBank/DDBJ databases">
        <authorList>
            <person name="Plewniak F."/>
        </authorList>
    </citation>
    <scope>NUCLEOTIDE SEQUENCE</scope>
</reference>
<dbReference type="PANTHER" id="PTHR33121">
    <property type="entry name" value="CYCLIC DI-GMP PHOSPHODIESTERASE PDEF"/>
    <property type="match status" value="1"/>
</dbReference>
<name>A0A3P3ZQS2_9ZZZZ</name>
<feature type="domain" description="EAL" evidence="2">
    <location>
        <begin position="1"/>
        <end position="169"/>
    </location>
</feature>
<proteinExistence type="predicted"/>
<dbReference type="PANTHER" id="PTHR33121:SF70">
    <property type="entry name" value="SIGNALING PROTEIN YKOW"/>
    <property type="match status" value="1"/>
</dbReference>
<evidence type="ECO:0000256" key="1">
    <source>
        <dbReference type="SAM" id="MobiDB-lite"/>
    </source>
</evidence>
<organism evidence="3">
    <name type="scientific">mine drainage metagenome</name>
    <dbReference type="NCBI Taxonomy" id="410659"/>
    <lineage>
        <taxon>unclassified sequences</taxon>
        <taxon>metagenomes</taxon>
        <taxon>ecological metagenomes</taxon>
    </lineage>
</organism>
<sequence length="203" mass="22838">MDFGVSVNLPARHLHTPGFSEFIGRMMQRYPTDLVPDFELEVLESVALWDIPQVTQAMEACRQHGVSFAIDDFGTGYASLDYLRRLPVSVIKIDQSFVQDMLTDREDFAIVEVVINLAEVFRKEAIAEGVETEEQGLALIFLGCTQAQGFGIARPMPAPQVADWCRQYQPPLSWQKASKNPPARLSSRPDKIDWSQYTLGSEN</sequence>
<dbReference type="PROSITE" id="PS50883">
    <property type="entry name" value="EAL"/>
    <property type="match status" value="1"/>
</dbReference>
<dbReference type="Pfam" id="PF00563">
    <property type="entry name" value="EAL"/>
    <property type="match status" value="1"/>
</dbReference>